<gene>
    <name evidence="1" type="ORF">QBC41DRAFT_41960</name>
</gene>
<dbReference type="EMBL" id="JAULSY010000169">
    <property type="protein sequence ID" value="KAK0660149.1"/>
    <property type="molecule type" value="Genomic_DNA"/>
</dbReference>
<sequence>MVMDAGDERVDRAKIQLRTWCKGMVEVTIVHPSGSARRTWNIGLGEAMVQDVLLKSGVTKDTVLDAISQILLAEFCHRGPFSHISHLGWTKQLLFLRNKHSLDNPPFVFLERLQYIMTRRQVVIKLNSS</sequence>
<protein>
    <submittedName>
        <fullName evidence="1">Uncharacterized protein</fullName>
    </submittedName>
</protein>
<evidence type="ECO:0000313" key="1">
    <source>
        <dbReference type="EMBL" id="KAK0660149.1"/>
    </source>
</evidence>
<reference evidence="1" key="1">
    <citation type="submission" date="2023-06" db="EMBL/GenBank/DDBJ databases">
        <title>Genome-scale phylogeny and comparative genomics of the fungal order Sordariales.</title>
        <authorList>
            <consortium name="Lawrence Berkeley National Laboratory"/>
            <person name="Hensen N."/>
            <person name="Bonometti L."/>
            <person name="Westerberg I."/>
            <person name="Brannstrom I.O."/>
            <person name="Guillou S."/>
            <person name="Cros-Aarteil S."/>
            <person name="Calhoun S."/>
            <person name="Haridas S."/>
            <person name="Kuo A."/>
            <person name="Mondo S."/>
            <person name="Pangilinan J."/>
            <person name="Riley R."/>
            <person name="Labutti K."/>
            <person name="Andreopoulos B."/>
            <person name="Lipzen A."/>
            <person name="Chen C."/>
            <person name="Yanf M."/>
            <person name="Daum C."/>
            <person name="Ng V."/>
            <person name="Clum A."/>
            <person name="Steindorff A."/>
            <person name="Ohm R."/>
            <person name="Martin F."/>
            <person name="Silar P."/>
            <person name="Natvig D."/>
            <person name="Lalanne C."/>
            <person name="Gautier V."/>
            <person name="Ament-Velasquez S.L."/>
            <person name="Kruys A."/>
            <person name="Hutchinson M.I."/>
            <person name="Powell A.J."/>
            <person name="Barry K."/>
            <person name="Miller A.N."/>
            <person name="Grigoriev I.V."/>
            <person name="Debuchy R."/>
            <person name="Gladieux P."/>
            <person name="Thoren M.H."/>
            <person name="Johannesson H."/>
        </authorList>
    </citation>
    <scope>NUCLEOTIDE SEQUENCE</scope>
    <source>
        <strain evidence="1">CBS 307.81</strain>
    </source>
</reference>
<name>A0AA39YX50_9PEZI</name>
<comment type="caution">
    <text evidence="1">The sequence shown here is derived from an EMBL/GenBank/DDBJ whole genome shotgun (WGS) entry which is preliminary data.</text>
</comment>
<evidence type="ECO:0000313" key="2">
    <source>
        <dbReference type="Proteomes" id="UP001174997"/>
    </source>
</evidence>
<organism evidence="1 2">
    <name type="scientific">Cercophora samala</name>
    <dbReference type="NCBI Taxonomy" id="330535"/>
    <lineage>
        <taxon>Eukaryota</taxon>
        <taxon>Fungi</taxon>
        <taxon>Dikarya</taxon>
        <taxon>Ascomycota</taxon>
        <taxon>Pezizomycotina</taxon>
        <taxon>Sordariomycetes</taxon>
        <taxon>Sordariomycetidae</taxon>
        <taxon>Sordariales</taxon>
        <taxon>Lasiosphaeriaceae</taxon>
        <taxon>Cercophora</taxon>
    </lineage>
</organism>
<keyword evidence="2" id="KW-1185">Reference proteome</keyword>
<proteinExistence type="predicted"/>
<dbReference type="AlphaFoldDB" id="A0AA39YX50"/>
<accession>A0AA39YX50</accession>
<dbReference type="Proteomes" id="UP001174997">
    <property type="component" value="Unassembled WGS sequence"/>
</dbReference>